<dbReference type="EMBL" id="MN739409">
    <property type="protein sequence ID" value="QHT03333.1"/>
    <property type="molecule type" value="Genomic_DNA"/>
</dbReference>
<evidence type="ECO:0000313" key="1">
    <source>
        <dbReference type="EMBL" id="QHT03333.1"/>
    </source>
</evidence>
<accession>A0A6C0CGA6</accession>
<dbReference type="InterPro" id="IPR038336">
    <property type="entry name" value="NET_sf"/>
</dbReference>
<evidence type="ECO:0008006" key="2">
    <source>
        <dbReference type="Google" id="ProtNLM"/>
    </source>
</evidence>
<dbReference type="AlphaFoldDB" id="A0A6C0CGA6"/>
<name>A0A6C0CGA6_9ZZZZ</name>
<proteinExistence type="predicted"/>
<reference evidence="1" key="1">
    <citation type="journal article" date="2020" name="Nature">
        <title>Giant virus diversity and host interactions through global metagenomics.</title>
        <authorList>
            <person name="Schulz F."/>
            <person name="Roux S."/>
            <person name="Paez-Espino D."/>
            <person name="Jungbluth S."/>
            <person name="Walsh D.A."/>
            <person name="Denef V.J."/>
            <person name="McMahon K.D."/>
            <person name="Konstantinidis K.T."/>
            <person name="Eloe-Fadrosh E.A."/>
            <person name="Kyrpides N.C."/>
            <person name="Woyke T."/>
        </authorList>
    </citation>
    <scope>NUCLEOTIDE SEQUENCE</scope>
    <source>
        <strain evidence="1">GVMAG-M-3300020728-1</strain>
    </source>
</reference>
<dbReference type="Gene3D" id="1.20.1270.220">
    <property type="match status" value="1"/>
</dbReference>
<organism evidence="1">
    <name type="scientific">viral metagenome</name>
    <dbReference type="NCBI Taxonomy" id="1070528"/>
    <lineage>
        <taxon>unclassified sequences</taxon>
        <taxon>metagenomes</taxon>
        <taxon>organismal metagenomes</taxon>
    </lineage>
</organism>
<sequence length="90" mass="10698">MNSFARTAKEALKDQLDKLEANEHRQIFDIVQRHTSEFTKTEKGILVSTNVLNDECLSEIQKYVTFCLDQKKRMDEDQKTRKTYERMIPE</sequence>
<protein>
    <recommendedName>
        <fullName evidence="2">NET domain-containing protein</fullName>
    </recommendedName>
</protein>